<reference evidence="3" key="1">
    <citation type="submission" date="2023-03" db="EMBL/GenBank/DDBJ databases">
        <title>Actinorhabdospora filicis NBRC 111898.</title>
        <authorList>
            <person name="Ichikawa N."/>
            <person name="Sato H."/>
            <person name="Tonouchi N."/>
        </authorList>
    </citation>
    <scope>NUCLEOTIDE SEQUENCE</scope>
    <source>
        <strain evidence="3">NBRC 111898</strain>
    </source>
</reference>
<evidence type="ECO:0000313" key="3">
    <source>
        <dbReference type="EMBL" id="GLZ79176.1"/>
    </source>
</evidence>
<dbReference type="AlphaFoldDB" id="A0A9W6WB30"/>
<feature type="region of interest" description="Disordered" evidence="2">
    <location>
        <begin position="73"/>
        <end position="162"/>
    </location>
</feature>
<comment type="caution">
    <text evidence="3">The sequence shown here is derived from an EMBL/GenBank/DDBJ whole genome shotgun (WGS) entry which is preliminary data.</text>
</comment>
<feature type="coiled-coil region" evidence="1">
    <location>
        <begin position="210"/>
        <end position="241"/>
    </location>
</feature>
<organism evidence="3 4">
    <name type="scientific">Actinorhabdospora filicis</name>
    <dbReference type="NCBI Taxonomy" id="1785913"/>
    <lineage>
        <taxon>Bacteria</taxon>
        <taxon>Bacillati</taxon>
        <taxon>Actinomycetota</taxon>
        <taxon>Actinomycetes</taxon>
        <taxon>Micromonosporales</taxon>
        <taxon>Micromonosporaceae</taxon>
        <taxon>Actinorhabdospora</taxon>
    </lineage>
</organism>
<accession>A0A9W6WB30</accession>
<dbReference type="EMBL" id="BSTX01000002">
    <property type="protein sequence ID" value="GLZ79176.1"/>
    <property type="molecule type" value="Genomic_DNA"/>
</dbReference>
<evidence type="ECO:0000256" key="1">
    <source>
        <dbReference type="SAM" id="Coils"/>
    </source>
</evidence>
<proteinExistence type="predicted"/>
<feature type="compositionally biased region" description="Basic and acidic residues" evidence="2">
    <location>
        <begin position="73"/>
        <end position="84"/>
    </location>
</feature>
<dbReference type="Proteomes" id="UP001165079">
    <property type="component" value="Unassembled WGS sequence"/>
</dbReference>
<evidence type="ECO:0000256" key="2">
    <source>
        <dbReference type="SAM" id="MobiDB-lite"/>
    </source>
</evidence>
<evidence type="ECO:0000313" key="4">
    <source>
        <dbReference type="Proteomes" id="UP001165079"/>
    </source>
</evidence>
<keyword evidence="1" id="KW-0175">Coiled coil</keyword>
<feature type="compositionally biased region" description="Low complexity" evidence="2">
    <location>
        <begin position="85"/>
        <end position="97"/>
    </location>
</feature>
<keyword evidence="4" id="KW-1185">Reference proteome</keyword>
<protein>
    <submittedName>
        <fullName evidence="3">Uncharacterized protein</fullName>
    </submittedName>
</protein>
<sequence>MGLSTSDLQVIEESLATGKNPKVVFTDAAGQIAGRIGKVMRLEEPAEGEFVTVRFGNDELPFSVADIRLPERGELSRAPRKAAEPEPATAAPPKGAPLLEERHNGVDNGTNKRGHMMSDMDSAVPHQPNGEANTSPTASPSPAPAPRKKTAPKPKGGPELTVTLQFKDDEWTVAAAKGTKVVARAVPIKSSHAVEMVRSLESPAVAALVEEIVEQARASAAEEAERLRAQLAELEARLAELG</sequence>
<name>A0A9W6WB30_9ACTN</name>
<gene>
    <name evidence="3" type="ORF">Afil01_39830</name>
</gene>
<dbReference type="RefSeq" id="WP_285664299.1">
    <property type="nucleotide sequence ID" value="NZ_BSTX01000002.1"/>
</dbReference>